<dbReference type="PANTHER" id="PTHR15052:SF2">
    <property type="entry name" value="GENERAL TRANSCRIPTION FACTOR 3C POLYPEPTIDE 2"/>
    <property type="match status" value="1"/>
</dbReference>
<evidence type="ECO:0000256" key="2">
    <source>
        <dbReference type="ARBA" id="ARBA00023163"/>
    </source>
</evidence>
<keyword evidence="6" id="KW-1185">Reference proteome</keyword>
<feature type="compositionally biased region" description="Basic and acidic residues" evidence="4">
    <location>
        <begin position="114"/>
        <end position="123"/>
    </location>
</feature>
<dbReference type="GO" id="GO:0006383">
    <property type="term" value="P:transcription by RNA polymerase III"/>
    <property type="evidence" value="ECO:0007669"/>
    <property type="project" value="TreeGrafter"/>
</dbReference>
<feature type="region of interest" description="Disordered" evidence="4">
    <location>
        <begin position="1"/>
        <end position="123"/>
    </location>
</feature>
<dbReference type="EMBL" id="MU007026">
    <property type="protein sequence ID" value="KAF2432353.1"/>
    <property type="molecule type" value="Genomic_DNA"/>
</dbReference>
<sequence>MATPVRKSRRVMTPKKYTVDPFAGKEDLLLETSDSGSDTSNPPTSEDEFDIVPVEAGEGKEVAVDDDEEAVSADESPASSDAEEPQPEDDEEDEDVVAIQSDVEATRSKKKVHPTRDQSGEFDMHKMPAFDTHAFKAMYNRDGPRGRVPRRGIPDLIHNLDKDNRVIYTVGTGTEDVIAHIQCRDKWINQATFPTRNSDKENSGGLAYSYFHTKEKREKELGQGWNWYYEEGGRDMFVKDQRISFLGTKGSHEILQRALCISDPFLIGPTRQPTLFEPLQPCTSIQTAKAWTSAKKPSKKIAWIINAGAKIQCLEWAPNQKGKWQYLAVVTAESENAKADQEDYPNVYTPAPSYQMCLQIWEFGVEEPTADQGCSIDYSKAPILRYVVSFGWGYLKRLKWCPVPARDPKIENESIVRLGLLAGVWADGYVRILDLHFTRSENTTPQNIYVSKAAFESKPPDTMCTGVAWLSSSSIAACCANGSVAIWNIPTHLKATSRNSDNAHPWFYREFHLSYILSIVSAYPSRPHFLITKGIDGFSRLTDLRNPTQDVIWSPRDRITQAPLIWHDVTQTALSTDDNFDIKSYAVRRFHLSHSVTRTDALVTSMGGSLVHPFILAGCADGSVWSSNPMKRLRSMRKGTTQQIWFKHEWRRPITLAQLGGPPPHDTTMQDAETTAGYTAPSPSTTNQQPTSVPPKNPAILAKPLIRFTEGYHLARPELNNSKRANSKDEVAFTTIYEEKSAITQVCWNPNLHCGTWAAAGTASGLVRVEDLGID</sequence>
<dbReference type="InterPro" id="IPR052416">
    <property type="entry name" value="GTF3C_component"/>
</dbReference>
<dbReference type="OrthoDB" id="4703at2759"/>
<comment type="subcellular location">
    <subcellularLocation>
        <location evidence="1">Nucleus</location>
    </subcellularLocation>
</comment>
<dbReference type="Proteomes" id="UP000800235">
    <property type="component" value="Unassembled WGS sequence"/>
</dbReference>
<feature type="compositionally biased region" description="Polar residues" evidence="4">
    <location>
        <begin position="667"/>
        <end position="691"/>
    </location>
</feature>
<evidence type="ECO:0008006" key="7">
    <source>
        <dbReference type="Google" id="ProtNLM"/>
    </source>
</evidence>
<evidence type="ECO:0000313" key="5">
    <source>
        <dbReference type="EMBL" id="KAF2432353.1"/>
    </source>
</evidence>
<feature type="region of interest" description="Disordered" evidence="4">
    <location>
        <begin position="658"/>
        <end position="696"/>
    </location>
</feature>
<dbReference type="Gene3D" id="2.130.10.10">
    <property type="entry name" value="YVTN repeat-like/Quinoprotein amine dehydrogenase"/>
    <property type="match status" value="1"/>
</dbReference>
<dbReference type="GO" id="GO:0005634">
    <property type="term" value="C:nucleus"/>
    <property type="evidence" value="ECO:0007669"/>
    <property type="project" value="UniProtKB-SubCell"/>
</dbReference>
<dbReference type="InterPro" id="IPR015943">
    <property type="entry name" value="WD40/YVTN_repeat-like_dom_sf"/>
</dbReference>
<comment type="caution">
    <text evidence="5">The sequence shown here is derived from an EMBL/GenBank/DDBJ whole genome shotgun (WGS) entry which is preliminary data.</text>
</comment>
<dbReference type="SUPFAM" id="SSF50978">
    <property type="entry name" value="WD40 repeat-like"/>
    <property type="match status" value="1"/>
</dbReference>
<keyword evidence="2" id="KW-0804">Transcription</keyword>
<name>A0A9P4U0V9_9PEZI</name>
<feature type="compositionally biased region" description="Acidic residues" evidence="4">
    <location>
        <begin position="81"/>
        <end position="96"/>
    </location>
</feature>
<dbReference type="PANTHER" id="PTHR15052">
    <property type="entry name" value="RNA POLYMERASE III TRANSCRIPTION INITIATION FACTOR COMPLEX SUBUNIT"/>
    <property type="match status" value="1"/>
</dbReference>
<proteinExistence type="predicted"/>
<evidence type="ECO:0000256" key="4">
    <source>
        <dbReference type="SAM" id="MobiDB-lite"/>
    </source>
</evidence>
<dbReference type="InterPro" id="IPR036322">
    <property type="entry name" value="WD40_repeat_dom_sf"/>
</dbReference>
<feature type="compositionally biased region" description="Polar residues" evidence="4">
    <location>
        <begin position="32"/>
        <end position="44"/>
    </location>
</feature>
<protein>
    <recommendedName>
        <fullName evidence="7">Transcription factor TFIIIC complex subunit Tfc6</fullName>
    </recommendedName>
</protein>
<feature type="compositionally biased region" description="Basic residues" evidence="4">
    <location>
        <begin position="1"/>
        <end position="13"/>
    </location>
</feature>
<organism evidence="5 6">
    <name type="scientific">Tothia fuscella</name>
    <dbReference type="NCBI Taxonomy" id="1048955"/>
    <lineage>
        <taxon>Eukaryota</taxon>
        <taxon>Fungi</taxon>
        <taxon>Dikarya</taxon>
        <taxon>Ascomycota</taxon>
        <taxon>Pezizomycotina</taxon>
        <taxon>Dothideomycetes</taxon>
        <taxon>Pleosporomycetidae</taxon>
        <taxon>Venturiales</taxon>
        <taxon>Cylindrosympodiaceae</taxon>
        <taxon>Tothia</taxon>
    </lineage>
</organism>
<evidence type="ECO:0000313" key="6">
    <source>
        <dbReference type="Proteomes" id="UP000800235"/>
    </source>
</evidence>
<accession>A0A9P4U0V9</accession>
<evidence type="ECO:0000256" key="3">
    <source>
        <dbReference type="ARBA" id="ARBA00023242"/>
    </source>
</evidence>
<keyword evidence="3" id="KW-0539">Nucleus</keyword>
<gene>
    <name evidence="5" type="ORF">EJ08DRAFT_130327</name>
</gene>
<evidence type="ECO:0000256" key="1">
    <source>
        <dbReference type="ARBA" id="ARBA00004123"/>
    </source>
</evidence>
<reference evidence="5" key="1">
    <citation type="journal article" date="2020" name="Stud. Mycol.">
        <title>101 Dothideomycetes genomes: a test case for predicting lifestyles and emergence of pathogens.</title>
        <authorList>
            <person name="Haridas S."/>
            <person name="Albert R."/>
            <person name="Binder M."/>
            <person name="Bloem J."/>
            <person name="Labutti K."/>
            <person name="Salamov A."/>
            <person name="Andreopoulos B."/>
            <person name="Baker S."/>
            <person name="Barry K."/>
            <person name="Bills G."/>
            <person name="Bluhm B."/>
            <person name="Cannon C."/>
            <person name="Castanera R."/>
            <person name="Culley D."/>
            <person name="Daum C."/>
            <person name="Ezra D."/>
            <person name="Gonzalez J."/>
            <person name="Henrissat B."/>
            <person name="Kuo A."/>
            <person name="Liang C."/>
            <person name="Lipzen A."/>
            <person name="Lutzoni F."/>
            <person name="Magnuson J."/>
            <person name="Mondo S."/>
            <person name="Nolan M."/>
            <person name="Ohm R."/>
            <person name="Pangilinan J."/>
            <person name="Park H.-J."/>
            <person name="Ramirez L."/>
            <person name="Alfaro M."/>
            <person name="Sun H."/>
            <person name="Tritt A."/>
            <person name="Yoshinaga Y."/>
            <person name="Zwiers L.-H."/>
            <person name="Turgeon B."/>
            <person name="Goodwin S."/>
            <person name="Spatafora J."/>
            <person name="Crous P."/>
            <person name="Grigoriev I."/>
        </authorList>
    </citation>
    <scope>NUCLEOTIDE SEQUENCE</scope>
    <source>
        <strain evidence="5">CBS 130266</strain>
    </source>
</reference>
<dbReference type="GO" id="GO:0000127">
    <property type="term" value="C:transcription factor TFIIIC complex"/>
    <property type="evidence" value="ECO:0007669"/>
    <property type="project" value="TreeGrafter"/>
</dbReference>
<dbReference type="AlphaFoldDB" id="A0A9P4U0V9"/>